<keyword evidence="2" id="KW-1003">Cell membrane</keyword>
<evidence type="ECO:0000313" key="10">
    <source>
        <dbReference type="EMBL" id="GLY72979.1"/>
    </source>
</evidence>
<evidence type="ECO:0000256" key="2">
    <source>
        <dbReference type="ARBA" id="ARBA00022475"/>
    </source>
</evidence>
<evidence type="ECO:0000313" key="11">
    <source>
        <dbReference type="Proteomes" id="UP001165135"/>
    </source>
</evidence>
<comment type="caution">
    <text evidence="10">The sequence shown here is derived from an EMBL/GenBank/DDBJ whole genome shotgun (WGS) entry which is preliminary data.</text>
</comment>
<dbReference type="Pfam" id="PF02687">
    <property type="entry name" value="FtsX"/>
    <property type="match status" value="1"/>
</dbReference>
<feature type="domain" description="ABC3 transporter permease C-terminal" evidence="8">
    <location>
        <begin position="292"/>
        <end position="404"/>
    </location>
</feature>
<keyword evidence="5 7" id="KW-0472">Membrane</keyword>
<dbReference type="GO" id="GO:0022857">
    <property type="term" value="F:transmembrane transporter activity"/>
    <property type="evidence" value="ECO:0007669"/>
    <property type="project" value="TreeGrafter"/>
</dbReference>
<organism evidence="10 11">
    <name type="scientific">Actinoallomurus iriomotensis</name>
    <dbReference type="NCBI Taxonomy" id="478107"/>
    <lineage>
        <taxon>Bacteria</taxon>
        <taxon>Bacillati</taxon>
        <taxon>Actinomycetota</taxon>
        <taxon>Actinomycetes</taxon>
        <taxon>Streptosporangiales</taxon>
        <taxon>Thermomonosporaceae</taxon>
        <taxon>Actinoallomurus</taxon>
    </lineage>
</organism>
<feature type="transmembrane region" description="Helical" evidence="7">
    <location>
        <begin position="288"/>
        <end position="313"/>
    </location>
</feature>
<keyword evidence="4 7" id="KW-1133">Transmembrane helix</keyword>
<evidence type="ECO:0000259" key="9">
    <source>
        <dbReference type="Pfam" id="PF12704"/>
    </source>
</evidence>
<proteinExistence type="inferred from homology"/>
<evidence type="ECO:0000256" key="5">
    <source>
        <dbReference type="ARBA" id="ARBA00023136"/>
    </source>
</evidence>
<evidence type="ECO:0000256" key="1">
    <source>
        <dbReference type="ARBA" id="ARBA00004651"/>
    </source>
</evidence>
<dbReference type="Pfam" id="PF12704">
    <property type="entry name" value="MacB_PCD"/>
    <property type="match status" value="1"/>
</dbReference>
<feature type="domain" description="MacB-like periplasmic core" evidence="9">
    <location>
        <begin position="33"/>
        <end position="252"/>
    </location>
</feature>
<evidence type="ECO:0000256" key="6">
    <source>
        <dbReference type="ARBA" id="ARBA00038076"/>
    </source>
</evidence>
<evidence type="ECO:0000259" key="8">
    <source>
        <dbReference type="Pfam" id="PF02687"/>
    </source>
</evidence>
<protein>
    <submittedName>
        <fullName evidence="10">ABC transporter permease</fullName>
    </submittedName>
</protein>
<evidence type="ECO:0000256" key="7">
    <source>
        <dbReference type="SAM" id="Phobius"/>
    </source>
</evidence>
<comment type="subcellular location">
    <subcellularLocation>
        <location evidence="1">Cell membrane</location>
        <topology evidence="1">Multi-pass membrane protein</topology>
    </subcellularLocation>
</comment>
<feature type="transmembrane region" description="Helical" evidence="7">
    <location>
        <begin position="32"/>
        <end position="52"/>
    </location>
</feature>
<dbReference type="RefSeq" id="WP_285618210.1">
    <property type="nucleotide sequence ID" value="NZ_BSTJ01000001.1"/>
</dbReference>
<dbReference type="InterPro" id="IPR025857">
    <property type="entry name" value="MacB_PCD"/>
</dbReference>
<reference evidence="10" key="1">
    <citation type="submission" date="2023-03" db="EMBL/GenBank/DDBJ databases">
        <title>Actinoallomurus iriomotensis NBRC 103681.</title>
        <authorList>
            <person name="Ichikawa N."/>
            <person name="Sato H."/>
            <person name="Tonouchi N."/>
        </authorList>
    </citation>
    <scope>NUCLEOTIDE SEQUENCE</scope>
    <source>
        <strain evidence="10">NBRC 103681</strain>
    </source>
</reference>
<feature type="transmembrane region" description="Helical" evidence="7">
    <location>
        <begin position="340"/>
        <end position="364"/>
    </location>
</feature>
<sequence length="411" mass="41918">MRAATTLVPTRLALGDQARVASTGLRARPLRAALSALGIAIGVAAIVAVLGLSSSSQAGLLSEIDRLGTNLLTANNGQSFTGRTARLPLEATSRISHLPAVEQVAHVGTVEDAKVYRSPLIPPITTNALKVRAASLNLPSVLATSVAQGRWLNSATATQPVAVLGAVAAQRMGVDRVYPGERVWLGGQWFYVGGILDPAVLTPDIDTSVLIGYPAAQRYLGYASISQGKLAVGPPSTIYVRARTDHVADVQAVLGQTANPEAPNEVDVSQPSDALTARAAASGAFNSLFLGLGAVALIVGAVGVANIMIISVLERRSEIGLRRALGATRGQIRGQFLSEAIMLALLGGAAGVASGAAATAVYAGTKHWAVVIPAEAWAGGIGSAIAIGALAGLLPALRAARLSPTEALRTV</sequence>
<dbReference type="InterPro" id="IPR003838">
    <property type="entry name" value="ABC3_permease_C"/>
</dbReference>
<evidence type="ECO:0000256" key="3">
    <source>
        <dbReference type="ARBA" id="ARBA00022692"/>
    </source>
</evidence>
<dbReference type="PANTHER" id="PTHR30572">
    <property type="entry name" value="MEMBRANE COMPONENT OF TRANSPORTER-RELATED"/>
    <property type="match status" value="1"/>
</dbReference>
<gene>
    <name evidence="10" type="ORF">Airi01_012460</name>
</gene>
<dbReference type="EMBL" id="BSTJ01000001">
    <property type="protein sequence ID" value="GLY72979.1"/>
    <property type="molecule type" value="Genomic_DNA"/>
</dbReference>
<comment type="similarity">
    <text evidence="6">Belongs to the ABC-4 integral membrane protein family.</text>
</comment>
<dbReference type="PANTHER" id="PTHR30572:SF4">
    <property type="entry name" value="ABC TRANSPORTER PERMEASE YTRF"/>
    <property type="match status" value="1"/>
</dbReference>
<dbReference type="GO" id="GO:0005886">
    <property type="term" value="C:plasma membrane"/>
    <property type="evidence" value="ECO:0007669"/>
    <property type="project" value="UniProtKB-SubCell"/>
</dbReference>
<dbReference type="InterPro" id="IPR050250">
    <property type="entry name" value="Macrolide_Exporter_MacB"/>
</dbReference>
<keyword evidence="3 7" id="KW-0812">Transmembrane</keyword>
<dbReference type="AlphaFoldDB" id="A0A9W6RBT7"/>
<feature type="transmembrane region" description="Helical" evidence="7">
    <location>
        <begin position="376"/>
        <end position="397"/>
    </location>
</feature>
<accession>A0A9W6RBT7</accession>
<name>A0A9W6RBT7_9ACTN</name>
<evidence type="ECO:0000256" key="4">
    <source>
        <dbReference type="ARBA" id="ARBA00022989"/>
    </source>
</evidence>
<dbReference type="Proteomes" id="UP001165135">
    <property type="component" value="Unassembled WGS sequence"/>
</dbReference>